<dbReference type="AlphaFoldDB" id="A0A060I3N6"/>
<dbReference type="Gene3D" id="1.10.260.40">
    <property type="entry name" value="lambda repressor-like DNA-binding domains"/>
    <property type="match status" value="1"/>
</dbReference>
<proteinExistence type="predicted"/>
<name>A0A060I3N6_RHIET</name>
<sequence length="100" mass="11398">MRRKKADVPTKALTPEDFFDLVHLPLKQELTSEDIRSIRRAVASSCKEFERLFQVPARTMEAYEQGRRKPDAATRALLIVIAKEPDAVKRALSPLPPWAL</sequence>
<dbReference type="SUPFAM" id="SSF47413">
    <property type="entry name" value="lambda repressor-like DNA-binding domains"/>
    <property type="match status" value="1"/>
</dbReference>
<organism evidence="1 2">
    <name type="scientific">Rhizobium etli bv. mimosae str. IE4771</name>
    <dbReference type="NCBI Taxonomy" id="1432050"/>
    <lineage>
        <taxon>Bacteria</taxon>
        <taxon>Pseudomonadati</taxon>
        <taxon>Pseudomonadota</taxon>
        <taxon>Alphaproteobacteria</taxon>
        <taxon>Hyphomicrobiales</taxon>
        <taxon>Rhizobiaceae</taxon>
        <taxon>Rhizobium/Agrobacterium group</taxon>
        <taxon>Rhizobium</taxon>
    </lineage>
</organism>
<dbReference type="InterPro" id="IPR010982">
    <property type="entry name" value="Lambda_DNA-bd_dom_sf"/>
</dbReference>
<dbReference type="GO" id="GO:0003677">
    <property type="term" value="F:DNA binding"/>
    <property type="evidence" value="ECO:0007669"/>
    <property type="project" value="InterPro"/>
</dbReference>
<dbReference type="KEGG" id="rei:IE4771_PB00023"/>
<gene>
    <name evidence="1" type="ORF">IE4771_PB00023</name>
</gene>
<protein>
    <submittedName>
        <fullName evidence="1">Transcriptional regulator protein</fullName>
    </submittedName>
</protein>
<accession>A0A060I3N6</accession>
<evidence type="ECO:0000313" key="2">
    <source>
        <dbReference type="Proteomes" id="UP000027180"/>
    </source>
</evidence>
<keyword evidence="1" id="KW-0614">Plasmid</keyword>
<dbReference type="EMBL" id="CP006988">
    <property type="protein sequence ID" value="AIC29758.1"/>
    <property type="molecule type" value="Genomic_DNA"/>
</dbReference>
<geneLocation type="plasmid" evidence="1 2">
    <name>pRetIE4771b</name>
</geneLocation>
<evidence type="ECO:0000313" key="1">
    <source>
        <dbReference type="EMBL" id="AIC29758.1"/>
    </source>
</evidence>
<dbReference type="OrthoDB" id="461984at2"/>
<dbReference type="Proteomes" id="UP000027180">
    <property type="component" value="Plasmid pRetIE4771b"/>
</dbReference>
<reference evidence="1 2" key="1">
    <citation type="submission" date="2013-12" db="EMBL/GenBank/DDBJ databases">
        <title>Complete genome sequence of Rhizobium etli bv. mimosae IE4771.</title>
        <authorList>
            <person name="Bustos P."/>
            <person name="Santamaria R.I."/>
            <person name="Lozano L."/>
            <person name="Ormeno-Orrillo E."/>
            <person name="Rogel M.A."/>
            <person name="Romero D."/>
            <person name="Cevallos M.A."/>
            <person name="Martinez-Romero E."/>
            <person name="Gonzalez V."/>
        </authorList>
    </citation>
    <scope>NUCLEOTIDE SEQUENCE [LARGE SCALE GENOMIC DNA]</scope>
    <source>
        <strain evidence="1 2">IE4771</strain>
        <plasmid evidence="2">Plasmid pRetIE4771b</plasmid>
    </source>
</reference>
<dbReference type="HOGENOM" id="CLU_144725_5_0_5"/>